<accession>A0A9N9BLW9</accession>
<feature type="region of interest" description="Disordered" evidence="5">
    <location>
        <begin position="691"/>
        <end position="781"/>
    </location>
</feature>
<feature type="region of interest" description="Disordered" evidence="5">
    <location>
        <begin position="402"/>
        <end position="431"/>
    </location>
</feature>
<evidence type="ECO:0000256" key="1">
    <source>
        <dbReference type="ARBA" id="ARBA00006917"/>
    </source>
</evidence>
<dbReference type="EMBL" id="CAJVPK010001103">
    <property type="protein sequence ID" value="CAG8570986.1"/>
    <property type="molecule type" value="Genomic_DNA"/>
</dbReference>
<dbReference type="InterPro" id="IPR015943">
    <property type="entry name" value="WD40/YVTN_repeat-like_dom_sf"/>
</dbReference>
<proteinExistence type="inferred from homology"/>
<organism evidence="6 7">
    <name type="scientific">Diversispora eburnea</name>
    <dbReference type="NCBI Taxonomy" id="1213867"/>
    <lineage>
        <taxon>Eukaryota</taxon>
        <taxon>Fungi</taxon>
        <taxon>Fungi incertae sedis</taxon>
        <taxon>Mucoromycota</taxon>
        <taxon>Glomeromycotina</taxon>
        <taxon>Glomeromycetes</taxon>
        <taxon>Diversisporales</taxon>
        <taxon>Diversisporaceae</taxon>
        <taxon>Diversispora</taxon>
    </lineage>
</organism>
<dbReference type="GO" id="GO:0043130">
    <property type="term" value="F:ubiquitin binding"/>
    <property type="evidence" value="ECO:0007669"/>
    <property type="project" value="TreeGrafter"/>
</dbReference>
<dbReference type="Pfam" id="PF11816">
    <property type="entry name" value="DUF3337"/>
    <property type="match status" value="1"/>
</dbReference>
<sequence length="915" mass="100615">MRSTRNVSYIITHNKDDHGHLLGINSLALDTRTVNPKTGKPEGILYSAGRDEKEPIVTINDLKKRDGGIIQLSDGGIVQLSDGNNSILSKSDDDDNIPLEKFSDTKKGHYYWKIDEANSFSPPRASTFRQSFRSHTDWVNDIILCHNNETLISASSDRTLKLWHPHISNSPTTIGYHSDYIKTLAHAQGPGWIASGGFDRKIILWDIKECRPSSGISSINLDYLSIGTISEVSPKSSIYTLACNPSGSVLVSGSPDKIIRVWDPRSFKQITSFTGHTDNIRAVLVSDDGELVNTTIKLWSLRTQRCINTFTIHSDSVWSLFSDHPRLETFYAGSKDGLVTKTDYSGCAEIRDGDCVAVCKEDAGVIKLVALDNKFVWTATYDSSIKRWKDVCMRRNHKNYMLSSSSTSPPTSPTFPSTSPPSSPPIPSSAVIKLTSNGGVNMDTESATITTTDDHMEDLEDPIPVALIPNYMLNNRRHILTLDNSGEVALWDIILCSRLKTFGKHNIDEVLSKINTIESIPNWCSVDTRVGALTVQLDEKSCFDAEMYADEAGLPEDVEMREDQRKIQRHHNLMQQRLQQSDFRRGGGDQQESRTTLSQKISFPPATLHSTDTSNNSSTIYQKTSIISNSSNNNSGGSNSTPTTPPTAATIQSIINSPGSLPRITQSPTTPVAAFTTGPFTAPATTGTSAQDYFSVNQSPSSSSGTASSIMGRFKNPFNVRSKTPRSPTNTENKQEAENFSSTNNATNIKAGDLKLTVSTNQLKDENNSQPLRKDDETMVNSPTTSFAPQLNQMSVIGGSPSSPSSPSHIPTRQMKSIIVPPFVQFPVQETPEIQIPPHTIIIISEETPEASACVDLYRGTVDSLDRDAEIVEQKAPDWLIEFLIKGRTTQKEPFKIGFLLKPHEGSELDDLPNG</sequence>
<dbReference type="PROSITE" id="PS00678">
    <property type="entry name" value="WD_REPEATS_1"/>
    <property type="match status" value="1"/>
</dbReference>
<dbReference type="AlphaFoldDB" id="A0A9N9BLW9"/>
<gene>
    <name evidence="6" type="ORF">DEBURN_LOCUS8080</name>
</gene>
<evidence type="ECO:0000256" key="4">
    <source>
        <dbReference type="PROSITE-ProRule" id="PRU00221"/>
    </source>
</evidence>
<dbReference type="SUPFAM" id="SSF50978">
    <property type="entry name" value="WD40 repeat-like"/>
    <property type="match status" value="1"/>
</dbReference>
<reference evidence="6" key="1">
    <citation type="submission" date="2021-06" db="EMBL/GenBank/DDBJ databases">
        <authorList>
            <person name="Kallberg Y."/>
            <person name="Tangrot J."/>
            <person name="Rosling A."/>
        </authorList>
    </citation>
    <scope>NUCLEOTIDE SEQUENCE</scope>
    <source>
        <strain evidence="6">AZ414A</strain>
    </source>
</reference>
<evidence type="ECO:0000313" key="6">
    <source>
        <dbReference type="EMBL" id="CAG8570986.1"/>
    </source>
</evidence>
<dbReference type="SMART" id="SM00320">
    <property type="entry name" value="WD40"/>
    <property type="match status" value="6"/>
</dbReference>
<keyword evidence="2 4" id="KW-0853">WD repeat</keyword>
<keyword evidence="3" id="KW-0677">Repeat</keyword>
<name>A0A9N9BLW9_9GLOM</name>
<feature type="repeat" description="WD" evidence="4">
    <location>
        <begin position="174"/>
        <end position="208"/>
    </location>
</feature>
<feature type="compositionally biased region" description="Basic and acidic residues" evidence="5">
    <location>
        <begin position="763"/>
        <end position="777"/>
    </location>
</feature>
<dbReference type="GO" id="GO:0000724">
    <property type="term" value="P:double-strand break repair via homologous recombination"/>
    <property type="evidence" value="ECO:0007669"/>
    <property type="project" value="TreeGrafter"/>
</dbReference>
<comment type="caution">
    <text evidence="6">The sequence shown here is derived from an EMBL/GenBank/DDBJ whole genome shotgun (WGS) entry which is preliminary data.</text>
</comment>
<dbReference type="PROSITE" id="PS50082">
    <property type="entry name" value="WD_REPEATS_2"/>
    <property type="match status" value="3"/>
</dbReference>
<dbReference type="OrthoDB" id="2421129at2759"/>
<dbReference type="PROSITE" id="PS50294">
    <property type="entry name" value="WD_REPEATS_REGION"/>
    <property type="match status" value="2"/>
</dbReference>
<evidence type="ECO:0000256" key="2">
    <source>
        <dbReference type="ARBA" id="ARBA00022574"/>
    </source>
</evidence>
<dbReference type="Proteomes" id="UP000789706">
    <property type="component" value="Unassembled WGS sequence"/>
</dbReference>
<dbReference type="PANTHER" id="PTHR19862">
    <property type="entry name" value="WD REPEAT-CONTAINING PROTEIN 48"/>
    <property type="match status" value="1"/>
</dbReference>
<dbReference type="InterPro" id="IPR021772">
    <property type="entry name" value="WDR48/Bun107"/>
</dbReference>
<evidence type="ECO:0000256" key="3">
    <source>
        <dbReference type="ARBA" id="ARBA00022737"/>
    </source>
</evidence>
<evidence type="ECO:0000256" key="5">
    <source>
        <dbReference type="SAM" id="MobiDB-lite"/>
    </source>
</evidence>
<feature type="region of interest" description="Disordered" evidence="5">
    <location>
        <begin position="575"/>
        <end position="650"/>
    </location>
</feature>
<dbReference type="CDD" id="cd00200">
    <property type="entry name" value="WD40"/>
    <property type="match status" value="1"/>
</dbReference>
<comment type="similarity">
    <text evidence="1">Belongs to the WD repeat WDR48 family.</text>
</comment>
<protein>
    <submittedName>
        <fullName evidence="6">4003_t:CDS:1</fullName>
    </submittedName>
</protein>
<feature type="repeat" description="WD" evidence="4">
    <location>
        <begin position="132"/>
        <end position="163"/>
    </location>
</feature>
<keyword evidence="7" id="KW-1185">Reference proteome</keyword>
<feature type="compositionally biased region" description="Polar residues" evidence="5">
    <location>
        <begin position="719"/>
        <end position="748"/>
    </location>
</feature>
<dbReference type="InterPro" id="IPR019775">
    <property type="entry name" value="WD40_repeat_CS"/>
</dbReference>
<dbReference type="Gene3D" id="2.130.10.10">
    <property type="entry name" value="YVTN repeat-like/Quinoprotein amine dehydrogenase"/>
    <property type="match status" value="2"/>
</dbReference>
<feature type="compositionally biased region" description="Polar residues" evidence="5">
    <location>
        <begin position="608"/>
        <end position="623"/>
    </location>
</feature>
<feature type="compositionally biased region" description="Pro residues" evidence="5">
    <location>
        <begin position="410"/>
        <end position="427"/>
    </location>
</feature>
<dbReference type="PANTHER" id="PTHR19862:SF14">
    <property type="entry name" value="WD REPEAT-CONTAINING PROTEIN 48"/>
    <property type="match status" value="1"/>
</dbReference>
<dbReference type="InterPro" id="IPR036322">
    <property type="entry name" value="WD40_repeat_dom_sf"/>
</dbReference>
<dbReference type="InterPro" id="IPR051246">
    <property type="entry name" value="WDR48"/>
</dbReference>
<dbReference type="PRINTS" id="PR00320">
    <property type="entry name" value="GPROTEINBRPT"/>
</dbReference>
<feature type="compositionally biased region" description="Low complexity" evidence="5">
    <location>
        <begin position="624"/>
        <end position="650"/>
    </location>
</feature>
<dbReference type="Pfam" id="PF00400">
    <property type="entry name" value="WD40"/>
    <property type="match status" value="4"/>
</dbReference>
<dbReference type="InterPro" id="IPR001680">
    <property type="entry name" value="WD40_rpt"/>
</dbReference>
<dbReference type="InterPro" id="IPR020472">
    <property type="entry name" value="WD40_PAC1"/>
</dbReference>
<feature type="repeat" description="WD" evidence="4">
    <location>
        <begin position="231"/>
        <end position="272"/>
    </location>
</feature>
<feature type="compositionally biased region" description="Low complexity" evidence="5">
    <location>
        <begin position="699"/>
        <end position="709"/>
    </location>
</feature>
<evidence type="ECO:0000313" key="7">
    <source>
        <dbReference type="Proteomes" id="UP000789706"/>
    </source>
</evidence>